<proteinExistence type="predicted"/>
<accession>A0A919KVU2</accession>
<evidence type="ECO:0000313" key="2">
    <source>
        <dbReference type="EMBL" id="GHH75190.1"/>
    </source>
</evidence>
<reference evidence="2" key="2">
    <citation type="submission" date="2020-09" db="EMBL/GenBank/DDBJ databases">
        <authorList>
            <person name="Sun Q."/>
            <person name="Ohkuma M."/>
        </authorList>
    </citation>
    <scope>NUCLEOTIDE SEQUENCE</scope>
    <source>
        <strain evidence="2">JCM 5069</strain>
    </source>
</reference>
<sequence length="358" mass="37530">MPPTAPCGHGGAGRTGPLRAAAPAVPLPGSGYCGPAPGCKGGAVIEADRLVSALAPWDVPVESVEGLAGGWNSTTWLVRTAGAHEPAWYVAKLADGEDADAFRGGLRVAGLAASHSLRTGAPVATQDGRWAVELPEGTLALLRYVPGRSPSASSRSDMRRAGRTLARAHLALLDGGPAVSAQHAWPWRWADDCLRTLPMAPGLRGAAARALREARDITARTPLRRGVVHGDPGLDAFRLDDGAPEHDGLIDWAAAMEAPLLYDLAAVAVVTRGTPRSAAPFMTGYRELVPQIRGELRHLDAFVRLRWMCHAFYFAARHERGITRGATAEENVRGLAEAYAGLTDRGGGPAPGSAPTRG</sequence>
<evidence type="ECO:0000259" key="1">
    <source>
        <dbReference type="Pfam" id="PF01636"/>
    </source>
</evidence>
<evidence type="ECO:0000313" key="3">
    <source>
        <dbReference type="Proteomes" id="UP000603708"/>
    </source>
</evidence>
<feature type="domain" description="Aminoglycoside phosphotransferase" evidence="1">
    <location>
        <begin position="64"/>
        <end position="286"/>
    </location>
</feature>
<dbReference type="Proteomes" id="UP000603708">
    <property type="component" value="Unassembled WGS sequence"/>
</dbReference>
<protein>
    <recommendedName>
        <fullName evidence="1">Aminoglycoside phosphotransferase domain-containing protein</fullName>
    </recommendedName>
</protein>
<gene>
    <name evidence="2" type="ORF">GCM10018793_17920</name>
</gene>
<dbReference type="Pfam" id="PF01636">
    <property type="entry name" value="APH"/>
    <property type="match status" value="1"/>
</dbReference>
<organism evidence="2 3">
    <name type="scientific">Streptomyces sulfonofaciens</name>
    <dbReference type="NCBI Taxonomy" id="68272"/>
    <lineage>
        <taxon>Bacteria</taxon>
        <taxon>Bacillati</taxon>
        <taxon>Actinomycetota</taxon>
        <taxon>Actinomycetes</taxon>
        <taxon>Kitasatosporales</taxon>
        <taxon>Streptomycetaceae</taxon>
        <taxon>Streptomyces</taxon>
    </lineage>
</organism>
<dbReference type="Gene3D" id="3.90.1200.10">
    <property type="match status" value="1"/>
</dbReference>
<dbReference type="SUPFAM" id="SSF56112">
    <property type="entry name" value="Protein kinase-like (PK-like)"/>
    <property type="match status" value="1"/>
</dbReference>
<comment type="caution">
    <text evidence="2">The sequence shown here is derived from an EMBL/GenBank/DDBJ whole genome shotgun (WGS) entry which is preliminary data.</text>
</comment>
<keyword evidence="3" id="KW-1185">Reference proteome</keyword>
<dbReference type="InterPro" id="IPR002575">
    <property type="entry name" value="Aminoglycoside_PTrfase"/>
</dbReference>
<dbReference type="AlphaFoldDB" id="A0A919KVU2"/>
<dbReference type="InterPro" id="IPR011009">
    <property type="entry name" value="Kinase-like_dom_sf"/>
</dbReference>
<dbReference type="EMBL" id="BNCD01000004">
    <property type="protein sequence ID" value="GHH75190.1"/>
    <property type="molecule type" value="Genomic_DNA"/>
</dbReference>
<reference evidence="2" key="1">
    <citation type="journal article" date="2014" name="Int. J. Syst. Evol. Microbiol.">
        <title>Complete genome sequence of Corynebacterium casei LMG S-19264T (=DSM 44701T), isolated from a smear-ripened cheese.</title>
        <authorList>
            <consortium name="US DOE Joint Genome Institute (JGI-PGF)"/>
            <person name="Walter F."/>
            <person name="Albersmeier A."/>
            <person name="Kalinowski J."/>
            <person name="Ruckert C."/>
        </authorList>
    </citation>
    <scope>NUCLEOTIDE SEQUENCE</scope>
    <source>
        <strain evidence="2">JCM 5069</strain>
    </source>
</reference>
<name>A0A919KVU2_9ACTN</name>